<proteinExistence type="predicted"/>
<dbReference type="AlphaFoldDB" id="A0A1H7KNR9"/>
<dbReference type="Pfam" id="PF07238">
    <property type="entry name" value="PilZ"/>
    <property type="match status" value="1"/>
</dbReference>
<gene>
    <name evidence="2" type="ORF">SAMN04515666_102262</name>
</gene>
<name>A0A1H7KNR9_9HYPH</name>
<evidence type="ECO:0000313" key="3">
    <source>
        <dbReference type="Proteomes" id="UP000199664"/>
    </source>
</evidence>
<dbReference type="STRING" id="1036779.SAMN04515666_102262"/>
<evidence type="ECO:0000259" key="1">
    <source>
        <dbReference type="Pfam" id="PF07238"/>
    </source>
</evidence>
<organism evidence="2 3">
    <name type="scientific">Bosea lupini</name>
    <dbReference type="NCBI Taxonomy" id="1036779"/>
    <lineage>
        <taxon>Bacteria</taxon>
        <taxon>Pseudomonadati</taxon>
        <taxon>Pseudomonadota</taxon>
        <taxon>Alphaproteobacteria</taxon>
        <taxon>Hyphomicrobiales</taxon>
        <taxon>Boseaceae</taxon>
        <taxon>Bosea</taxon>
    </lineage>
</organism>
<dbReference type="Proteomes" id="UP000199664">
    <property type="component" value="Unassembled WGS sequence"/>
</dbReference>
<reference evidence="3" key="1">
    <citation type="submission" date="2016-10" db="EMBL/GenBank/DDBJ databases">
        <authorList>
            <person name="Varghese N."/>
            <person name="Submissions S."/>
        </authorList>
    </citation>
    <scope>NUCLEOTIDE SEQUENCE [LARGE SCALE GENOMIC DNA]</scope>
    <source>
        <strain evidence="3">LMG 26383,CCUG 61248,R- 45681</strain>
    </source>
</reference>
<accession>A0A1H7KNR9</accession>
<dbReference type="OrthoDB" id="7210926at2"/>
<dbReference type="GO" id="GO:0035438">
    <property type="term" value="F:cyclic-di-GMP binding"/>
    <property type="evidence" value="ECO:0007669"/>
    <property type="project" value="InterPro"/>
</dbReference>
<keyword evidence="3" id="KW-1185">Reference proteome</keyword>
<feature type="domain" description="PilZ" evidence="1">
    <location>
        <begin position="9"/>
        <end position="87"/>
    </location>
</feature>
<dbReference type="RefSeq" id="WP_091831149.1">
    <property type="nucleotide sequence ID" value="NZ_FOAN01000002.1"/>
</dbReference>
<evidence type="ECO:0000313" key="2">
    <source>
        <dbReference type="EMBL" id="SEK88170.1"/>
    </source>
</evidence>
<dbReference type="SUPFAM" id="SSF141371">
    <property type="entry name" value="PilZ domain-like"/>
    <property type="match status" value="1"/>
</dbReference>
<dbReference type="EMBL" id="FOAN01000002">
    <property type="protein sequence ID" value="SEK88170.1"/>
    <property type="molecule type" value="Genomic_DNA"/>
</dbReference>
<protein>
    <submittedName>
        <fullName evidence="2">PilZ domain-containing protein</fullName>
    </submittedName>
</protein>
<dbReference type="InterPro" id="IPR009875">
    <property type="entry name" value="PilZ_domain"/>
</dbReference>
<sequence>MSAATPFSERRRSVRNRTLIGGKVIFNQRQSTLDCTIRNLSEDGALLVFPDSIALPELFELYFPVKRESRMVRSRWRDAERIGVSFAAAAKQDDAPVPLDLMRRLRQLEQENTALKARIVELTEGA</sequence>